<organism evidence="1">
    <name type="scientific">Homo sapiens</name>
    <name type="common">Human</name>
    <dbReference type="NCBI Taxonomy" id="9606"/>
    <lineage>
        <taxon>Eukaryota</taxon>
        <taxon>Metazoa</taxon>
        <taxon>Chordata</taxon>
        <taxon>Craniata</taxon>
        <taxon>Vertebrata</taxon>
        <taxon>Euteleostomi</taxon>
        <taxon>Mammalia</taxon>
        <taxon>Eutheria</taxon>
        <taxon>Euarchontoglires</taxon>
        <taxon>Primates</taxon>
        <taxon>Haplorrhini</taxon>
        <taxon>Catarrhini</taxon>
        <taxon>Hominidae</taxon>
        <taxon>Homo</taxon>
    </lineage>
</organism>
<evidence type="ECO:0000313" key="1">
    <source>
        <dbReference type="EMBL" id="CCQ43837.1"/>
    </source>
</evidence>
<reference evidence="1" key="1">
    <citation type="journal article" date="2013" name="PLoS ONE">
        <title>Direct detection of alternative open reading frames translation products in human significantly expands the proteome.</title>
        <authorList>
            <person name="Vanderperre B."/>
            <person name="Lucier J.-F."/>
            <person name="Motard J."/>
            <person name="Tremblay G."/>
            <person name="Vanderperre S."/>
            <person name="Wisztorski M."/>
            <person name="Salzet M."/>
            <person name="Boisvert F.-M."/>
            <person name="Roucou X."/>
        </authorList>
    </citation>
    <scope>NUCLEOTIDE SEQUENCE</scope>
</reference>
<sequence length="58" mass="6661">MLHLPAPGFPHMQTCTHVHVHTCMLAKRKEVVDCFLHVTFFLDIVQPVSQNKSLVCKF</sequence>
<accession>L8ECM7</accession>
<dbReference type="EMBL" id="HF584340">
    <property type="protein sequence ID" value="CCQ43837.1"/>
    <property type="molecule type" value="Genomic_DNA"/>
</dbReference>
<dbReference type="ChiTaRS" id="TAF6">
    <property type="organism name" value="human"/>
</dbReference>
<dbReference type="AlphaFoldDB" id="L8ECM7"/>
<protein>
    <submittedName>
        <fullName evidence="1">Alternative protein TAF6</fullName>
    </submittedName>
</protein>
<dbReference type="OrthoDB" id="361039at2759"/>
<gene>
    <name evidence="1" type="primary">TAF6</name>
</gene>
<name>L8ECM7_HUMAN</name>
<proteinExistence type="predicted"/>